<dbReference type="PANTHER" id="PTHR43158:SF10">
    <property type="entry name" value="ABC TRANSPORTER ATP-BINDING PROTEIN YTRB"/>
    <property type="match status" value="1"/>
</dbReference>
<keyword evidence="5" id="KW-1185">Reference proteome</keyword>
<dbReference type="EMBL" id="CP014230">
    <property type="protein sequence ID" value="AMD91880.1"/>
    <property type="molecule type" value="Genomic_DNA"/>
</dbReference>
<dbReference type="RefSeq" id="WP_066602245.1">
    <property type="nucleotide sequence ID" value="NZ_CP014230.1"/>
</dbReference>
<dbReference type="GO" id="GO:0008168">
    <property type="term" value="F:methyltransferase activity"/>
    <property type="evidence" value="ECO:0007669"/>
    <property type="project" value="UniProtKB-KW"/>
</dbReference>
<dbReference type="SMART" id="SM00382">
    <property type="entry name" value="AAA"/>
    <property type="match status" value="1"/>
</dbReference>
<accession>A0A120KMQ4</accession>
<dbReference type="Gene3D" id="3.40.50.300">
    <property type="entry name" value="P-loop containing nucleotide triphosphate hydrolases"/>
    <property type="match status" value="1"/>
</dbReference>
<dbReference type="STRING" id="888061.AXF15_01250"/>
<dbReference type="InterPro" id="IPR003439">
    <property type="entry name" value="ABC_transporter-like_ATP-bd"/>
</dbReference>
<dbReference type="GO" id="GO:0005524">
    <property type="term" value="F:ATP binding"/>
    <property type="evidence" value="ECO:0007669"/>
    <property type="project" value="UniProtKB-KW"/>
</dbReference>
<evidence type="ECO:0000256" key="1">
    <source>
        <dbReference type="ARBA" id="ARBA00022741"/>
    </source>
</evidence>
<evidence type="ECO:0000313" key="5">
    <source>
        <dbReference type="Proteomes" id="UP000063964"/>
    </source>
</evidence>
<dbReference type="AlphaFoldDB" id="A0A120KMQ4"/>
<proteinExistence type="predicted"/>
<keyword evidence="4" id="KW-0808">Transferase</keyword>
<dbReference type="PROSITE" id="PS50893">
    <property type="entry name" value="ABC_TRANSPORTER_2"/>
    <property type="match status" value="1"/>
</dbReference>
<dbReference type="Pfam" id="PF00005">
    <property type="entry name" value="ABC_tran"/>
    <property type="match status" value="1"/>
</dbReference>
<keyword evidence="4" id="KW-0489">Methyltransferase</keyword>
<sequence>MDPVIEVRNLAHTYNRHTVYSDLNFSLPRGKVFGLLGKNGVGKTTLIKILMGFLRPQAGRVRVFGEDAHNLSPATRARIGLLFEGHLAYEFLTIAQIERFYAPFYPKWNRDVYYDLVGRLRLPVTHKIGAMSCGQRSQVVLGLIMAQQPDLLLLDDYSMGLDAGYRRLFLDYMREYLEGEQRTVLLTSHVIQDLDGFVDEVIFLERGGRLRMTSLREFRSSFQCYRLPAPWSGEVRSGGIIKNVEIHAAYLDVFSFAGLDAVRSELESQGVDSAKLTPVSMSLEDAFIGYTGRY</sequence>
<protein>
    <submittedName>
        <fullName evidence="4">Methyltransferase</fullName>
    </submittedName>
</protein>
<keyword evidence="2" id="KW-0067">ATP-binding</keyword>
<evidence type="ECO:0000256" key="2">
    <source>
        <dbReference type="ARBA" id="ARBA00022840"/>
    </source>
</evidence>
<dbReference type="InterPro" id="IPR027417">
    <property type="entry name" value="P-loop_NTPase"/>
</dbReference>
<gene>
    <name evidence="4" type="ORF">AXF15_01250</name>
</gene>
<dbReference type="InterPro" id="IPR003593">
    <property type="entry name" value="AAA+_ATPase"/>
</dbReference>
<dbReference type="PANTHER" id="PTHR43158">
    <property type="entry name" value="SKFA PEPTIDE EXPORT ATP-BINDING PROTEIN SKFE"/>
    <property type="match status" value="1"/>
</dbReference>
<reference evidence="5" key="1">
    <citation type="submission" date="2016-02" db="EMBL/GenBank/DDBJ databases">
        <authorList>
            <person name="Holder M.E."/>
            <person name="Ajami N.J."/>
            <person name="Petrosino J.F."/>
        </authorList>
    </citation>
    <scope>NUCLEOTIDE SEQUENCE [LARGE SCALE GENOMIC DNA]</scope>
    <source>
        <strain evidence="5">DSM 12838</strain>
    </source>
</reference>
<dbReference type="GO" id="GO:0032259">
    <property type="term" value="P:methylation"/>
    <property type="evidence" value="ECO:0007669"/>
    <property type="project" value="UniProtKB-KW"/>
</dbReference>
<evidence type="ECO:0000259" key="3">
    <source>
        <dbReference type="PROSITE" id="PS50893"/>
    </source>
</evidence>
<dbReference type="OrthoDB" id="9809450at2"/>
<name>A0A120KMQ4_9BACT</name>
<organism evidence="4 5">
    <name type="scientific">Desulfomicrobium orale DSM 12838</name>
    <dbReference type="NCBI Taxonomy" id="888061"/>
    <lineage>
        <taxon>Bacteria</taxon>
        <taxon>Pseudomonadati</taxon>
        <taxon>Thermodesulfobacteriota</taxon>
        <taxon>Desulfovibrionia</taxon>
        <taxon>Desulfovibrionales</taxon>
        <taxon>Desulfomicrobiaceae</taxon>
        <taxon>Desulfomicrobium</taxon>
    </lineage>
</organism>
<dbReference type="Proteomes" id="UP000063964">
    <property type="component" value="Chromosome"/>
</dbReference>
<keyword evidence="1" id="KW-0547">Nucleotide-binding</keyword>
<feature type="domain" description="ABC transporter" evidence="3">
    <location>
        <begin position="5"/>
        <end position="231"/>
    </location>
</feature>
<dbReference type="CDD" id="cd03230">
    <property type="entry name" value="ABC_DR_subfamily_A"/>
    <property type="match status" value="1"/>
</dbReference>
<dbReference type="GO" id="GO:0016887">
    <property type="term" value="F:ATP hydrolysis activity"/>
    <property type="evidence" value="ECO:0007669"/>
    <property type="project" value="InterPro"/>
</dbReference>
<dbReference type="SUPFAM" id="SSF52540">
    <property type="entry name" value="P-loop containing nucleoside triphosphate hydrolases"/>
    <property type="match status" value="1"/>
</dbReference>
<dbReference type="KEGG" id="doa:AXF15_01250"/>
<evidence type="ECO:0000313" key="4">
    <source>
        <dbReference type="EMBL" id="AMD91880.1"/>
    </source>
</evidence>